<evidence type="ECO:0000259" key="4">
    <source>
        <dbReference type="Pfam" id="PF00155"/>
    </source>
</evidence>
<comment type="cofactor">
    <cofactor evidence="1">
        <name>pyridoxal 5'-phosphate</name>
        <dbReference type="ChEBI" id="CHEBI:597326"/>
    </cofactor>
</comment>
<feature type="domain" description="Aminotransferase class I/classII large" evidence="4">
    <location>
        <begin position="51"/>
        <end position="334"/>
    </location>
</feature>
<evidence type="ECO:0000256" key="3">
    <source>
        <dbReference type="ARBA" id="ARBA00022898"/>
    </source>
</evidence>
<comment type="caution">
    <text evidence="5">The sequence shown here is derived from an EMBL/GenBank/DDBJ whole genome shotgun (WGS) entry which is preliminary data.</text>
</comment>
<sequence length="342" mass="38619">MIIDCFPDRLISQNNETFLYFGGTSYLGMATLPAFQEQLFNSIKQWGTSYGSSRNANVKLAVYDEFETLFSKFIGAESALTVSSGMLAGRLVVEYFKKNKCSFFHYPNSHPAILDSSSQSVFENRFLHPDLTNAIKEDVIIVLDAVLSSEVYPTSFSFLEHISEAKQITLIIDESHSLGIVGPSGEGVFNTVEYKNIHRKIMVSSLGKALGLSGGIIVSDTDFIEILKQENLFISSSAANPAYLDAFLKSKELYSQQMQKLKDNLKFFFSELQLSSKFKYDVNYPVIYCNDESVYKLLYDNGILIANFKYPNYEGLMSRIVITANHTREDLLRLKQVLKRVT</sequence>
<keyword evidence="5" id="KW-0032">Aminotransferase</keyword>
<evidence type="ECO:0000256" key="2">
    <source>
        <dbReference type="ARBA" id="ARBA00022679"/>
    </source>
</evidence>
<dbReference type="Gene3D" id="3.90.1150.10">
    <property type="entry name" value="Aspartate Aminotransferase, domain 1"/>
    <property type="match status" value="1"/>
</dbReference>
<evidence type="ECO:0000313" key="6">
    <source>
        <dbReference type="Proteomes" id="UP001156141"/>
    </source>
</evidence>
<dbReference type="PANTHER" id="PTHR13693">
    <property type="entry name" value="CLASS II AMINOTRANSFERASE/8-AMINO-7-OXONONANOATE SYNTHASE"/>
    <property type="match status" value="1"/>
</dbReference>
<keyword evidence="3" id="KW-0663">Pyridoxal phosphate</keyword>
<keyword evidence="6" id="KW-1185">Reference proteome</keyword>
<dbReference type="EMBL" id="JAKVQD010000001">
    <property type="protein sequence ID" value="MCH4552247.1"/>
    <property type="molecule type" value="Genomic_DNA"/>
</dbReference>
<dbReference type="SUPFAM" id="SSF53383">
    <property type="entry name" value="PLP-dependent transferases"/>
    <property type="match status" value="1"/>
</dbReference>
<dbReference type="RefSeq" id="WP_240572556.1">
    <property type="nucleotide sequence ID" value="NZ_CP136709.1"/>
</dbReference>
<dbReference type="GO" id="GO:0008483">
    <property type="term" value="F:transaminase activity"/>
    <property type="evidence" value="ECO:0007669"/>
    <property type="project" value="UniProtKB-KW"/>
</dbReference>
<dbReference type="Proteomes" id="UP001156141">
    <property type="component" value="Unassembled WGS sequence"/>
</dbReference>
<evidence type="ECO:0000256" key="1">
    <source>
        <dbReference type="ARBA" id="ARBA00001933"/>
    </source>
</evidence>
<dbReference type="PANTHER" id="PTHR13693:SF100">
    <property type="entry name" value="8-AMINO-7-OXONONANOATE SYNTHASE"/>
    <property type="match status" value="1"/>
</dbReference>
<gene>
    <name evidence="5" type="ORF">MKW35_06415</name>
</gene>
<dbReference type="Pfam" id="PF00155">
    <property type="entry name" value="Aminotran_1_2"/>
    <property type="match status" value="1"/>
</dbReference>
<dbReference type="InterPro" id="IPR004839">
    <property type="entry name" value="Aminotransferase_I/II_large"/>
</dbReference>
<protein>
    <submittedName>
        <fullName evidence="5">Aminotransferase class I/II-fold pyridoxal phosphate-dependent enzyme</fullName>
    </submittedName>
</protein>
<dbReference type="InterPro" id="IPR015424">
    <property type="entry name" value="PyrdxlP-dep_Trfase"/>
</dbReference>
<dbReference type="Gene3D" id="3.40.640.10">
    <property type="entry name" value="Type I PLP-dependent aspartate aminotransferase-like (Major domain)"/>
    <property type="match status" value="1"/>
</dbReference>
<reference evidence="5" key="1">
    <citation type="submission" date="2022-02" db="EMBL/GenBank/DDBJ databases">
        <title>Aestuariibaculum sp., a marine bacterium isolated from sediment in Guangxi.</title>
        <authorList>
            <person name="Ying J."/>
        </authorList>
    </citation>
    <scope>NUCLEOTIDE SEQUENCE</scope>
    <source>
        <strain evidence="5">L182</strain>
    </source>
</reference>
<name>A0ABS9RH61_9FLAO</name>
<accession>A0ABS9RH61</accession>
<evidence type="ECO:0000313" key="5">
    <source>
        <dbReference type="EMBL" id="MCH4552247.1"/>
    </source>
</evidence>
<proteinExistence type="predicted"/>
<dbReference type="InterPro" id="IPR015421">
    <property type="entry name" value="PyrdxlP-dep_Trfase_major"/>
</dbReference>
<organism evidence="5 6">
    <name type="scientific">Aestuariibaculum lutulentum</name>
    <dbReference type="NCBI Taxonomy" id="2920935"/>
    <lineage>
        <taxon>Bacteria</taxon>
        <taxon>Pseudomonadati</taxon>
        <taxon>Bacteroidota</taxon>
        <taxon>Flavobacteriia</taxon>
        <taxon>Flavobacteriales</taxon>
        <taxon>Flavobacteriaceae</taxon>
    </lineage>
</organism>
<dbReference type="InterPro" id="IPR015422">
    <property type="entry name" value="PyrdxlP-dep_Trfase_small"/>
</dbReference>
<keyword evidence="2" id="KW-0808">Transferase</keyword>
<dbReference type="InterPro" id="IPR050087">
    <property type="entry name" value="AON_synthase_class-II"/>
</dbReference>